<reference evidence="10 11" key="1">
    <citation type="submission" date="2016-03" db="EMBL/GenBank/DDBJ databases">
        <title>Trachymyrmex septentrionalis WGS genome.</title>
        <authorList>
            <person name="Nygaard S."/>
            <person name="Hu H."/>
            <person name="Boomsma J."/>
            <person name="Zhang G."/>
        </authorList>
    </citation>
    <scope>NUCLEOTIDE SEQUENCE [LARGE SCALE GENOMIC DNA]</scope>
    <source>
        <strain evidence="10">Tsep2-gDNA-1</strain>
        <tissue evidence="10">Whole body</tissue>
    </source>
</reference>
<dbReference type="SMART" id="SM00085">
    <property type="entry name" value="PA2c"/>
    <property type="match status" value="1"/>
</dbReference>
<dbReference type="GO" id="GO:0004623">
    <property type="term" value="F:phospholipase A2 activity"/>
    <property type="evidence" value="ECO:0007669"/>
    <property type="project" value="UniProtKB-EC"/>
</dbReference>
<evidence type="ECO:0000256" key="1">
    <source>
        <dbReference type="ARBA" id="ARBA00004613"/>
    </source>
</evidence>
<feature type="active site" evidence="4">
    <location>
        <position position="106"/>
    </location>
</feature>
<feature type="disulfide bond" evidence="6">
    <location>
        <begin position="35"/>
        <end position="51"/>
    </location>
</feature>
<dbReference type="InterPro" id="IPR016090">
    <property type="entry name" value="PLA2-like_dom"/>
</dbReference>
<evidence type="ECO:0000256" key="2">
    <source>
        <dbReference type="ARBA" id="ARBA00022525"/>
    </source>
</evidence>
<dbReference type="PANTHER" id="PTHR11716:SF107">
    <property type="entry name" value="PHOSPHOLIPASE A2"/>
    <property type="match status" value="1"/>
</dbReference>
<keyword evidence="8" id="KW-0443">Lipid metabolism</keyword>
<evidence type="ECO:0000259" key="9">
    <source>
        <dbReference type="SMART" id="SM00085"/>
    </source>
</evidence>
<evidence type="ECO:0000313" key="11">
    <source>
        <dbReference type="Proteomes" id="UP000078541"/>
    </source>
</evidence>
<gene>
    <name evidence="10" type="ORF">ALC56_04668</name>
</gene>
<dbReference type="GO" id="GO:0005509">
    <property type="term" value="F:calcium ion binding"/>
    <property type="evidence" value="ECO:0007669"/>
    <property type="project" value="InterPro"/>
</dbReference>
<dbReference type="KEGG" id="tsep:108747134"/>
<feature type="disulfide bond" evidence="6">
    <location>
        <begin position="57"/>
        <end position="105"/>
    </location>
</feature>
<dbReference type="CDD" id="cd00125">
    <property type="entry name" value="PLA2c"/>
    <property type="match status" value="1"/>
</dbReference>
<dbReference type="OrthoDB" id="5841574at2759"/>
<feature type="active site" evidence="4">
    <location>
        <position position="54"/>
    </location>
</feature>
<organism evidence="10 11">
    <name type="scientific">Trachymyrmex septentrionalis</name>
    <dbReference type="NCBI Taxonomy" id="34720"/>
    <lineage>
        <taxon>Eukaryota</taxon>
        <taxon>Metazoa</taxon>
        <taxon>Ecdysozoa</taxon>
        <taxon>Arthropoda</taxon>
        <taxon>Hexapoda</taxon>
        <taxon>Insecta</taxon>
        <taxon>Pterygota</taxon>
        <taxon>Neoptera</taxon>
        <taxon>Endopterygota</taxon>
        <taxon>Hymenoptera</taxon>
        <taxon>Apocrita</taxon>
        <taxon>Aculeata</taxon>
        <taxon>Formicoidea</taxon>
        <taxon>Formicidae</taxon>
        <taxon>Myrmicinae</taxon>
        <taxon>Trachymyrmex</taxon>
    </lineage>
</organism>
<dbReference type="PANTHER" id="PTHR11716">
    <property type="entry name" value="PHOSPHOLIPASE A2 FAMILY MEMBER"/>
    <property type="match status" value="1"/>
</dbReference>
<dbReference type="AlphaFoldDB" id="A0A151JY60"/>
<evidence type="ECO:0000256" key="7">
    <source>
        <dbReference type="RuleBase" id="RU003654"/>
    </source>
</evidence>
<evidence type="ECO:0000313" key="10">
    <source>
        <dbReference type="EMBL" id="KYN40921.1"/>
    </source>
</evidence>
<dbReference type="GO" id="GO:0016042">
    <property type="term" value="P:lipid catabolic process"/>
    <property type="evidence" value="ECO:0007669"/>
    <property type="project" value="InterPro"/>
</dbReference>
<feature type="domain" description="Phospholipase A2-like central" evidence="9">
    <location>
        <begin position="9"/>
        <end position="126"/>
    </location>
</feature>
<keyword evidence="11" id="KW-1185">Reference proteome</keyword>
<evidence type="ECO:0000256" key="4">
    <source>
        <dbReference type="PIRSR" id="PIRSR601211-1"/>
    </source>
</evidence>
<proteinExistence type="inferred from homology"/>
<feature type="binding site" evidence="5">
    <location>
        <position position="36"/>
    </location>
    <ligand>
        <name>Ca(2+)</name>
        <dbReference type="ChEBI" id="CHEBI:29108"/>
    </ligand>
</feature>
<dbReference type="Gene3D" id="1.20.90.10">
    <property type="entry name" value="Phospholipase A2 domain"/>
    <property type="match status" value="1"/>
</dbReference>
<dbReference type="PROSITE" id="PS00118">
    <property type="entry name" value="PA2_HIS"/>
    <property type="match status" value="1"/>
</dbReference>
<name>A0A151JY60_9HYME</name>
<dbReference type="GO" id="GO:0005576">
    <property type="term" value="C:extracellular region"/>
    <property type="evidence" value="ECO:0007669"/>
    <property type="project" value="UniProtKB-SubCell"/>
</dbReference>
<keyword evidence="8" id="KW-0378">Hydrolase</keyword>
<evidence type="ECO:0000256" key="6">
    <source>
        <dbReference type="PIRSR" id="PIRSR601211-3"/>
    </source>
</evidence>
<dbReference type="Proteomes" id="UP000078541">
    <property type="component" value="Unassembled WGS sequence"/>
</dbReference>
<keyword evidence="5" id="KW-0479">Metal-binding</keyword>
<feature type="disulfide bond" evidence="6">
    <location>
        <begin position="50"/>
        <end position="112"/>
    </location>
</feature>
<comment type="cofactor">
    <cofactor evidence="5">
        <name>Ca(2+)</name>
        <dbReference type="ChEBI" id="CHEBI:29108"/>
    </cofactor>
    <text evidence="5">Binds 1 Ca(2+) ion per subunit.</text>
</comment>
<keyword evidence="3 6" id="KW-1015">Disulfide bond</keyword>
<dbReference type="InterPro" id="IPR001211">
    <property type="entry name" value="PLA2"/>
</dbReference>
<dbReference type="InterPro" id="IPR036444">
    <property type="entry name" value="PLipase_A2_dom_sf"/>
</dbReference>
<keyword evidence="2 8" id="KW-0964">Secreted</keyword>
<feature type="binding site" evidence="5">
    <location>
        <position position="55"/>
    </location>
    <ligand>
        <name>Ca(2+)</name>
        <dbReference type="ChEBI" id="CHEBI:29108"/>
    </ligand>
</feature>
<feature type="disulfide bond" evidence="6">
    <location>
        <begin position="85"/>
        <end position="103"/>
    </location>
</feature>
<dbReference type="SUPFAM" id="SSF48619">
    <property type="entry name" value="Phospholipase A2, PLA2"/>
    <property type="match status" value="1"/>
</dbReference>
<comment type="catalytic activity">
    <reaction evidence="8">
        <text>a 1,2-diacyl-sn-glycero-3-phosphocholine + H2O = a 1-acyl-sn-glycero-3-phosphocholine + a fatty acid + H(+)</text>
        <dbReference type="Rhea" id="RHEA:15801"/>
        <dbReference type="ChEBI" id="CHEBI:15377"/>
        <dbReference type="ChEBI" id="CHEBI:15378"/>
        <dbReference type="ChEBI" id="CHEBI:28868"/>
        <dbReference type="ChEBI" id="CHEBI:57643"/>
        <dbReference type="ChEBI" id="CHEBI:58168"/>
        <dbReference type="EC" id="3.1.1.4"/>
    </reaction>
</comment>
<dbReference type="STRING" id="34720.A0A151JY60"/>
<dbReference type="Pfam" id="PF00068">
    <property type="entry name" value="Phospholip_A2_1"/>
    <property type="match status" value="1"/>
</dbReference>
<dbReference type="EC" id="3.1.1.4" evidence="8"/>
<dbReference type="InterPro" id="IPR033112">
    <property type="entry name" value="PLA2_Asp_AS"/>
</dbReference>
<keyword evidence="5 8" id="KW-0106">Calcium</keyword>
<dbReference type="GO" id="GO:0050482">
    <property type="term" value="P:arachidonate secretion"/>
    <property type="evidence" value="ECO:0007669"/>
    <property type="project" value="InterPro"/>
</dbReference>
<dbReference type="InterPro" id="IPR033113">
    <property type="entry name" value="PLA2_histidine"/>
</dbReference>
<dbReference type="EMBL" id="KQ981505">
    <property type="protein sequence ID" value="KYN40921.1"/>
    <property type="molecule type" value="Genomic_DNA"/>
</dbReference>
<accession>A0A151JY60</accession>
<evidence type="ECO:0000256" key="5">
    <source>
        <dbReference type="PIRSR" id="PIRSR601211-2"/>
    </source>
</evidence>
<dbReference type="PROSITE" id="PS00119">
    <property type="entry name" value="PA2_ASP"/>
    <property type="match status" value="1"/>
</dbReference>
<evidence type="ECO:0000256" key="8">
    <source>
        <dbReference type="RuleBase" id="RU361236"/>
    </source>
</evidence>
<dbReference type="GO" id="GO:0006644">
    <property type="term" value="P:phospholipid metabolic process"/>
    <property type="evidence" value="ECO:0007669"/>
    <property type="project" value="InterPro"/>
</dbReference>
<evidence type="ECO:0000256" key="3">
    <source>
        <dbReference type="ARBA" id="ARBA00023157"/>
    </source>
</evidence>
<dbReference type="PRINTS" id="PR00389">
    <property type="entry name" value="PHPHLIPASEA2"/>
</dbReference>
<protein>
    <recommendedName>
        <fullName evidence="8">Phospholipase A2</fullName>
        <ecNumber evidence="8">3.1.1.4</ecNumber>
    </recommendedName>
</protein>
<comment type="subcellular location">
    <subcellularLocation>
        <location evidence="1 8">Secreted</location>
    </subcellularLocation>
</comment>
<feature type="binding site" evidence="5">
    <location>
        <position position="34"/>
    </location>
    <ligand>
        <name>Ca(2+)</name>
        <dbReference type="ChEBI" id="CHEBI:29108"/>
    </ligand>
</feature>
<sequence>MGHTRFKRGVIHLYNMVVCATGCNPLAYKGYGCYCGFLGSGYVIDGIDQCCKMHDWCYDATECPMFSEYFVPYYWRCYHGYKPICAVEHGSWGGSGSCAQRLCECDRSLAECLKRYPCPITKAVCTSSPWRLVQNLFMII</sequence>
<comment type="similarity">
    <text evidence="7">Belongs to the phospholipase A2 family.</text>
</comment>